<name>A0A916Z1Z0_9BACL</name>
<comment type="caution">
    <text evidence="1">The sequence shown here is derived from an EMBL/GenBank/DDBJ whole genome shotgun (WGS) entry which is preliminary data.</text>
</comment>
<protein>
    <recommendedName>
        <fullName evidence="3">DUF4227 family protein</fullName>
    </recommendedName>
</protein>
<dbReference type="Proteomes" id="UP000612456">
    <property type="component" value="Unassembled WGS sequence"/>
</dbReference>
<keyword evidence="2" id="KW-1185">Reference proteome</keyword>
<dbReference type="AlphaFoldDB" id="A0A916Z1Z0"/>
<reference evidence="1" key="1">
    <citation type="journal article" date="2014" name="Int. J. Syst. Evol. Microbiol.">
        <title>Complete genome sequence of Corynebacterium casei LMG S-19264T (=DSM 44701T), isolated from a smear-ripened cheese.</title>
        <authorList>
            <consortium name="US DOE Joint Genome Institute (JGI-PGF)"/>
            <person name="Walter F."/>
            <person name="Albersmeier A."/>
            <person name="Kalinowski J."/>
            <person name="Ruckert C."/>
        </authorList>
    </citation>
    <scope>NUCLEOTIDE SEQUENCE</scope>
    <source>
        <strain evidence="1">CGMCC 1.15178</strain>
    </source>
</reference>
<gene>
    <name evidence="1" type="ORF">GCM10010911_29620</name>
</gene>
<dbReference type="InterPro" id="IPR025321">
    <property type="entry name" value="DUF4227"/>
</dbReference>
<reference evidence="1" key="2">
    <citation type="submission" date="2020-09" db="EMBL/GenBank/DDBJ databases">
        <authorList>
            <person name="Sun Q."/>
            <person name="Zhou Y."/>
        </authorList>
    </citation>
    <scope>NUCLEOTIDE SEQUENCE</scope>
    <source>
        <strain evidence="1">CGMCC 1.15178</strain>
    </source>
</reference>
<accession>A0A916Z1Z0</accession>
<evidence type="ECO:0000313" key="1">
    <source>
        <dbReference type="EMBL" id="GGD69847.1"/>
    </source>
</evidence>
<dbReference type="EMBL" id="BMHP01000002">
    <property type="protein sequence ID" value="GGD69847.1"/>
    <property type="molecule type" value="Genomic_DNA"/>
</dbReference>
<dbReference type="Pfam" id="PF14004">
    <property type="entry name" value="DUF4227"/>
    <property type="match status" value="1"/>
</dbReference>
<organism evidence="1 2">
    <name type="scientific">Paenibacillus nasutitermitis</name>
    <dbReference type="NCBI Taxonomy" id="1652958"/>
    <lineage>
        <taxon>Bacteria</taxon>
        <taxon>Bacillati</taxon>
        <taxon>Bacillota</taxon>
        <taxon>Bacilli</taxon>
        <taxon>Bacillales</taxon>
        <taxon>Paenibacillaceae</taxon>
        <taxon>Paenibacillus</taxon>
    </lineage>
</organism>
<evidence type="ECO:0000313" key="2">
    <source>
        <dbReference type="Proteomes" id="UP000612456"/>
    </source>
</evidence>
<sequence>MVLSVRKWVRRITFVLLLSILTLIMYGGCRLAATWIVPSDPYRIPQGHALKVFHPYAVVDDTSLFERLKVFYWYGE</sequence>
<evidence type="ECO:0008006" key="3">
    <source>
        <dbReference type="Google" id="ProtNLM"/>
    </source>
</evidence>
<dbReference type="RefSeq" id="WP_188992715.1">
    <property type="nucleotide sequence ID" value="NZ_BMHP01000002.1"/>
</dbReference>
<proteinExistence type="predicted"/>